<feature type="compositionally biased region" description="Acidic residues" evidence="1">
    <location>
        <begin position="172"/>
        <end position="181"/>
    </location>
</feature>
<feature type="compositionally biased region" description="Polar residues" evidence="1">
    <location>
        <begin position="985"/>
        <end position="1007"/>
    </location>
</feature>
<feature type="compositionally biased region" description="Low complexity" evidence="1">
    <location>
        <begin position="56"/>
        <end position="69"/>
    </location>
</feature>
<dbReference type="OrthoDB" id="4047468at2759"/>
<feature type="compositionally biased region" description="Acidic residues" evidence="1">
    <location>
        <begin position="197"/>
        <end position="209"/>
    </location>
</feature>
<feature type="region of interest" description="Disordered" evidence="1">
    <location>
        <begin position="1"/>
        <end position="101"/>
    </location>
</feature>
<dbReference type="AlphaFoldDB" id="A0A8H8D9J3"/>
<accession>A0A8H8D9J3</accession>
<evidence type="ECO:0000313" key="3">
    <source>
        <dbReference type="Proteomes" id="UP000669133"/>
    </source>
</evidence>
<keyword evidence="3" id="KW-1185">Reference proteome</keyword>
<feature type="compositionally biased region" description="Acidic residues" evidence="1">
    <location>
        <begin position="345"/>
        <end position="354"/>
    </location>
</feature>
<sequence length="1089" mass="120680">MPKTPSTRGYYGNSNKSKSHATKNDSVRGYSKPQTHQTQHQYGGKNLKAYNKRRFSIANSTSSSSSQDYLSDDNESDKTRTTNQNNTGSKHVHYVDSDSDSSLTAISDNEFTQSLQNVGKKTRGKKVVVGGGGGKRGKTYGRKAIPRKSLGLSKQDVQNYENEVVEISSGYDDSDEDEVEPSDLVSDVTRTSNGGSGEEEDEDSEDDEQEHVAGLYTLMNNGKQLRADDSDESNQSNDDDGSDEEMFSSSDDDSDVDFVRLQKQQKANATRARKGLKREQKSKGHDGEGLSASVGDDSAAKEERKSNHKEHTKQRKNSIKYGRRKSDVVLPDINFKFEFDNVGNIEEEGDEDDDKKETESKPDNSTKTQPPEEEDVGEEVDYSPTIPLDTNNQQQQQEHQHFEFEFDQDLLHVPKLNDSDLNSDEDYEIDDNELLATLQAENDVDEFLLPQANDSVIETSGEDKSGLNKGHSGVVASTSIDADSESGVATGDDDDDDDDDENDPFLKEEEKFLVNEFENNGFDDNGDDKFDSHGKDANDEYEEDDDDEEEDEFTFDDSEYSTSKRIVNSFKGIGEDRSKPIVQYESSAPSDSDYDEDDYVDFIDFDVPFFDEGDDGRRAKNGTLTSPTKRAKNNNGNKHINSDDDDDDSYLWNYFFSSDNDSSSEVENTLVQYDGRRKRRRSSKGGKLKSTHSNVDELFNEIDRDKTFKIKKPDYNAASKLKSGRDFASRMGGGDATAERYTGPYGDDEDGYDEYEDDEDGAGGGYDSSESTDLDESLPRNTSTSPQIGSKKATEVLSSKTADYRPPMLGSWVTIDSKPFGIIDGMSTRSLQQQPLSNNNNKSQEPRGMMTDGHHSNPHHHQRSLSPASRALPKRKSIGGIRHSSQPQVPVQVGQGQTNSDESSSVLGLDDLLNVSELDNDDENDVRIWRDFNNAQKSRVPLGAFRNKSILHNHHHRQQQQQQRESVHNHHHRHSHHHPHRRNSDMQVQNSGKHNTNAVSHQPQVSGTVKRRKSSLGPVSGLSTGVGSGFTVGIPAAGGATTAANGVVAGGAGAGYRTTKSGLFSEAALASVEEMLGDDYDVMALIERL</sequence>
<dbReference type="GeneID" id="93654004"/>
<feature type="compositionally biased region" description="Basic residues" evidence="1">
    <location>
        <begin position="135"/>
        <end position="146"/>
    </location>
</feature>
<feature type="compositionally biased region" description="Basic residues" evidence="1">
    <location>
        <begin position="969"/>
        <end position="981"/>
    </location>
</feature>
<feature type="region of interest" description="Disordered" evidence="1">
    <location>
        <begin position="953"/>
        <end position="1020"/>
    </location>
</feature>
<feature type="compositionally biased region" description="Basic residues" evidence="1">
    <location>
        <begin position="676"/>
        <end position="690"/>
    </location>
</feature>
<feature type="region of interest" description="Disordered" evidence="1">
    <location>
        <begin position="449"/>
        <end position="560"/>
    </location>
</feature>
<protein>
    <submittedName>
        <fullName evidence="2">IFH1</fullName>
    </submittedName>
</protein>
<feature type="compositionally biased region" description="Polar residues" evidence="1">
    <location>
        <begin position="622"/>
        <end position="639"/>
    </location>
</feature>
<evidence type="ECO:0000256" key="1">
    <source>
        <dbReference type="SAM" id="MobiDB-lite"/>
    </source>
</evidence>
<feature type="compositionally biased region" description="Polar residues" evidence="1">
    <location>
        <begin position="1"/>
        <end position="16"/>
    </location>
</feature>
<feature type="compositionally biased region" description="Basic and acidic residues" evidence="1">
    <location>
        <begin position="504"/>
        <end position="513"/>
    </location>
</feature>
<feature type="region of interest" description="Disordered" evidence="1">
    <location>
        <begin position="117"/>
        <end position="406"/>
    </location>
</feature>
<feature type="compositionally biased region" description="Acidic residues" evidence="1">
    <location>
        <begin position="592"/>
        <end position="614"/>
    </location>
</feature>
<proteinExistence type="predicted"/>
<dbReference type="InterPro" id="IPR018837">
    <property type="entry name" value="TF_CRF1/IFH1"/>
</dbReference>
<feature type="compositionally biased region" description="Acidic residues" evidence="1">
    <location>
        <begin position="539"/>
        <end position="559"/>
    </location>
</feature>
<feature type="compositionally biased region" description="Basic and acidic residues" evidence="1">
    <location>
        <begin position="527"/>
        <end position="538"/>
    </location>
</feature>
<feature type="compositionally biased region" description="Acidic residues" evidence="1">
    <location>
        <begin position="491"/>
        <end position="503"/>
    </location>
</feature>
<feature type="compositionally biased region" description="Basic and acidic residues" evidence="1">
    <location>
        <begin position="277"/>
        <end position="288"/>
    </location>
</feature>
<reference evidence="2 3" key="1">
    <citation type="submission" date="2020-12" db="EMBL/GenBank/DDBJ databases">
        <title>Effect of drift, selection, and recombination on the evolution of hybrid genomes in Candida yeast pathogens.</title>
        <authorList>
            <person name="Mixao V."/>
            <person name="Ksiezopolska E."/>
            <person name="Saus E."/>
            <person name="Boekhout T."/>
            <person name="Gacser A."/>
            <person name="Gabaldon T."/>
        </authorList>
    </citation>
    <scope>NUCLEOTIDE SEQUENCE [LARGE SCALE GENOMIC DNA]</scope>
    <source>
        <strain evidence="2 3">BP57</strain>
    </source>
</reference>
<feature type="region of interest" description="Disordered" evidence="1">
    <location>
        <begin position="829"/>
        <end position="905"/>
    </location>
</feature>
<dbReference type="GO" id="GO:0003712">
    <property type="term" value="F:transcription coregulator activity"/>
    <property type="evidence" value="ECO:0007669"/>
    <property type="project" value="InterPro"/>
</dbReference>
<name>A0A8H8D9J3_9ASCO</name>
<feature type="compositionally biased region" description="Acidic residues" evidence="1">
    <location>
        <begin position="746"/>
        <end position="761"/>
    </location>
</feature>
<dbReference type="GO" id="GO:0060962">
    <property type="term" value="P:regulation of ribosomal protein gene transcription by RNA polymerase II"/>
    <property type="evidence" value="ECO:0007669"/>
    <property type="project" value="InterPro"/>
</dbReference>
<feature type="compositionally biased region" description="Acidic residues" evidence="1">
    <location>
        <begin position="371"/>
        <end position="381"/>
    </location>
</feature>
<feature type="compositionally biased region" description="Basic residues" evidence="1">
    <location>
        <begin position="306"/>
        <end position="323"/>
    </location>
</feature>
<dbReference type="RefSeq" id="XP_067546855.1">
    <property type="nucleotide sequence ID" value="XM_067694545.1"/>
</dbReference>
<dbReference type="Proteomes" id="UP000669133">
    <property type="component" value="Unassembled WGS sequence"/>
</dbReference>
<feature type="region of interest" description="Disordered" evidence="1">
    <location>
        <begin position="572"/>
        <end position="696"/>
    </location>
</feature>
<feature type="compositionally biased region" description="Low complexity" evidence="1">
    <location>
        <begin position="886"/>
        <end position="897"/>
    </location>
</feature>
<feature type="compositionally biased region" description="Low complexity" evidence="1">
    <location>
        <begin position="830"/>
        <end position="843"/>
    </location>
</feature>
<comment type="caution">
    <text evidence="2">The sequence shown here is derived from an EMBL/GenBank/DDBJ whole genome shotgun (WGS) entry which is preliminary data.</text>
</comment>
<organism evidence="2 3">
    <name type="scientific">Candida metapsilosis</name>
    <dbReference type="NCBI Taxonomy" id="273372"/>
    <lineage>
        <taxon>Eukaryota</taxon>
        <taxon>Fungi</taxon>
        <taxon>Dikarya</taxon>
        <taxon>Ascomycota</taxon>
        <taxon>Saccharomycotina</taxon>
        <taxon>Pichiomycetes</taxon>
        <taxon>Debaryomycetaceae</taxon>
        <taxon>Candida/Lodderomyces clade</taxon>
        <taxon>Candida</taxon>
    </lineage>
</organism>
<feature type="compositionally biased region" description="Low complexity" evidence="1">
    <location>
        <begin position="655"/>
        <end position="668"/>
    </location>
</feature>
<gene>
    <name evidence="2" type="ORF">I9W82_005375</name>
</gene>
<dbReference type="PANTHER" id="PTHR28057">
    <property type="entry name" value="PROTEIN IFH1-RELATED"/>
    <property type="match status" value="1"/>
</dbReference>
<dbReference type="EMBL" id="JAEOAQ010000007">
    <property type="protein sequence ID" value="KAG5417739.1"/>
    <property type="molecule type" value="Genomic_DNA"/>
</dbReference>
<feature type="compositionally biased region" description="Polar residues" evidence="1">
    <location>
        <begin position="779"/>
        <end position="788"/>
    </location>
</feature>
<evidence type="ECO:0000313" key="2">
    <source>
        <dbReference type="EMBL" id="KAG5417739.1"/>
    </source>
</evidence>
<feature type="compositionally biased region" description="Basic and acidic residues" evidence="1">
    <location>
        <begin position="355"/>
        <end position="364"/>
    </location>
</feature>
<dbReference type="PANTHER" id="PTHR28057:SF1">
    <property type="entry name" value="PROTEIN IFH1-RELATED"/>
    <property type="match status" value="1"/>
</dbReference>
<dbReference type="Pfam" id="PF10380">
    <property type="entry name" value="CRF1"/>
    <property type="match status" value="1"/>
</dbReference>
<feature type="region of interest" description="Disordered" evidence="1">
    <location>
        <begin position="720"/>
        <end position="794"/>
    </location>
</feature>
<feature type="compositionally biased region" description="Polar residues" evidence="1">
    <location>
        <begin position="32"/>
        <end position="41"/>
    </location>
</feature>
<feature type="compositionally biased region" description="Acidic residues" evidence="1">
    <location>
        <begin position="229"/>
        <end position="256"/>
    </location>
</feature>